<sequence length="60" mass="6805">MMTAAFYLKRVGGLVECRAMESAVAQGLVREAPQRRRIQITYGEERATTKRPGQLASWYT</sequence>
<keyword evidence="2" id="KW-1185">Reference proteome</keyword>
<gene>
    <name evidence="1" type="ORF">LEMA_uP070770.1</name>
</gene>
<dbReference type="VEuPathDB" id="FungiDB:LEMA_uP070770.1"/>
<dbReference type="EMBL" id="FP929072">
    <property type="protein sequence ID" value="CBX91569.1"/>
    <property type="molecule type" value="Genomic_DNA"/>
</dbReference>
<dbReference type="HOGENOM" id="CLU_2942184_0_0_1"/>
<proteinExistence type="predicted"/>
<dbReference type="InParanoid" id="E4ZJD8"/>
<dbReference type="Proteomes" id="UP000002668">
    <property type="component" value="Genome"/>
</dbReference>
<evidence type="ECO:0000313" key="2">
    <source>
        <dbReference type="Proteomes" id="UP000002668"/>
    </source>
</evidence>
<evidence type="ECO:0000313" key="1">
    <source>
        <dbReference type="EMBL" id="CBX91569.1"/>
    </source>
</evidence>
<reference evidence="2" key="1">
    <citation type="journal article" date="2011" name="Nat. Commun.">
        <title>Effector diversification within compartments of the Leptosphaeria maculans genome affected by Repeat-Induced Point mutations.</title>
        <authorList>
            <person name="Rouxel T."/>
            <person name="Grandaubert J."/>
            <person name="Hane J.K."/>
            <person name="Hoede C."/>
            <person name="van de Wouw A.P."/>
            <person name="Couloux A."/>
            <person name="Dominguez V."/>
            <person name="Anthouard V."/>
            <person name="Bally P."/>
            <person name="Bourras S."/>
            <person name="Cozijnsen A.J."/>
            <person name="Ciuffetti L.M."/>
            <person name="Degrave A."/>
            <person name="Dilmaghani A."/>
            <person name="Duret L."/>
            <person name="Fudal I."/>
            <person name="Goodwin S.B."/>
            <person name="Gout L."/>
            <person name="Glaser N."/>
            <person name="Linglin J."/>
            <person name="Kema G.H.J."/>
            <person name="Lapalu N."/>
            <person name="Lawrence C.B."/>
            <person name="May K."/>
            <person name="Meyer M."/>
            <person name="Ollivier B."/>
            <person name="Poulain J."/>
            <person name="Schoch C.L."/>
            <person name="Simon A."/>
            <person name="Spatafora J.W."/>
            <person name="Stachowiak A."/>
            <person name="Turgeon B.G."/>
            <person name="Tyler B.M."/>
            <person name="Vincent D."/>
            <person name="Weissenbach J."/>
            <person name="Amselem J."/>
            <person name="Quesneville H."/>
            <person name="Oliver R.P."/>
            <person name="Wincker P."/>
            <person name="Balesdent M.-H."/>
            <person name="Howlett B.J."/>
        </authorList>
    </citation>
    <scope>NUCLEOTIDE SEQUENCE [LARGE SCALE GENOMIC DNA]</scope>
    <source>
        <strain evidence="2">JN3 / isolate v23.1.3 / race Av1-4-5-6-7-8</strain>
    </source>
</reference>
<accession>E4ZJD8</accession>
<name>E4ZJD8_LEPMJ</name>
<dbReference type="AlphaFoldDB" id="E4ZJD8"/>
<organism evidence="2">
    <name type="scientific">Leptosphaeria maculans (strain JN3 / isolate v23.1.3 / race Av1-4-5-6-7-8)</name>
    <name type="common">Blackleg fungus</name>
    <name type="synonym">Phoma lingam</name>
    <dbReference type="NCBI Taxonomy" id="985895"/>
    <lineage>
        <taxon>Eukaryota</taxon>
        <taxon>Fungi</taxon>
        <taxon>Dikarya</taxon>
        <taxon>Ascomycota</taxon>
        <taxon>Pezizomycotina</taxon>
        <taxon>Dothideomycetes</taxon>
        <taxon>Pleosporomycetidae</taxon>
        <taxon>Pleosporales</taxon>
        <taxon>Pleosporineae</taxon>
        <taxon>Leptosphaeriaceae</taxon>
        <taxon>Plenodomus</taxon>
        <taxon>Plenodomus lingam/Leptosphaeria maculans species complex</taxon>
    </lineage>
</organism>
<protein>
    <submittedName>
        <fullName evidence="1">Predicted protein</fullName>
    </submittedName>
</protein>